<sequence length="490" mass="54007">MSSPITSITDEALIAFDTLADRASNLIQPTLRLGVTGLSRAGKTVFITALVHNLLHGGRLPMFRAAHTGRLARAYLEPQPDDAVPRFQYEDHTARMIGDRIWPDSTRAISELRLVIEYESASGWNRFFSGGRLCLDIVDYPGEWLLDLPLLAQDYAQFSHNAASLARSSGRHDLAAPWLEKAASIDPHSRADEASARELAQLFTDYLRACKTEDRALSTLPPGRFLMPGDLDGSPALTFAPLPNLPDGPAPKGSLQAMMERRFESYKSVVVKPFFREHVTRLDRQIVLIDAMQAMNAGREAVIDLERALSDVLSCFRPGGGNFLTNLISRRIDKVLIAATKADHLHHESHDRLEAIARRIVERASANIGASGADIDVLAMAAVRATKEATARQDGEELPVIVGTPLAGERIDGELFDGNRKTAIFPGDLPKNPDSFFKAVDSDSRLVAPEINIVRFRPPLIEQTETGMKLSLPHIRLDRAMEYLLGDRLA</sequence>
<dbReference type="OrthoDB" id="9777645at2"/>
<organism evidence="1 2">
    <name type="scientific">Hoeflea olei</name>
    <dbReference type="NCBI Taxonomy" id="1480615"/>
    <lineage>
        <taxon>Bacteria</taxon>
        <taxon>Pseudomonadati</taxon>
        <taxon>Pseudomonadota</taxon>
        <taxon>Alphaproteobacteria</taxon>
        <taxon>Hyphomicrobiales</taxon>
        <taxon>Rhizobiaceae</taxon>
        <taxon>Hoeflea</taxon>
    </lineage>
</organism>
<proteinExistence type="predicted"/>
<dbReference type="PANTHER" id="PTHR38605:SF1">
    <property type="entry name" value="ATPASE"/>
    <property type="match status" value="1"/>
</dbReference>
<keyword evidence="2" id="KW-1185">Reference proteome</keyword>
<name>A0A1C1YZC5_9HYPH</name>
<dbReference type="InterPro" id="IPR007413">
    <property type="entry name" value="YcjX-like"/>
</dbReference>
<accession>A0A1C1YZC5</accession>
<comment type="caution">
    <text evidence="1">The sequence shown here is derived from an EMBL/GenBank/DDBJ whole genome shotgun (WGS) entry which is preliminary data.</text>
</comment>
<evidence type="ECO:0000313" key="2">
    <source>
        <dbReference type="Proteomes" id="UP000094795"/>
    </source>
</evidence>
<evidence type="ECO:0000313" key="1">
    <source>
        <dbReference type="EMBL" id="OCW58769.1"/>
    </source>
</evidence>
<gene>
    <name evidence="1" type="ORF">AWJ14_00645</name>
</gene>
<dbReference type="Pfam" id="PF04317">
    <property type="entry name" value="DUF463"/>
    <property type="match status" value="1"/>
</dbReference>
<reference evidence="1 2" key="1">
    <citation type="submission" date="2015-12" db="EMBL/GenBank/DDBJ databases">
        <authorList>
            <person name="Shamseldin A."/>
            <person name="Moawad H."/>
            <person name="Abd El-Rahim W.M."/>
            <person name="Sadowsky M.J."/>
        </authorList>
    </citation>
    <scope>NUCLEOTIDE SEQUENCE [LARGE SCALE GENOMIC DNA]</scope>
    <source>
        <strain evidence="1 2">JC234</strain>
    </source>
</reference>
<dbReference type="PANTHER" id="PTHR38605">
    <property type="entry name" value="ATPASE-RELATED"/>
    <property type="match status" value="1"/>
</dbReference>
<dbReference type="STRING" id="1480615.AWJ14_00645"/>
<dbReference type="EMBL" id="LQZT01000004">
    <property type="protein sequence ID" value="OCW58769.1"/>
    <property type="molecule type" value="Genomic_DNA"/>
</dbReference>
<dbReference type="AlphaFoldDB" id="A0A1C1YZC5"/>
<protein>
    <submittedName>
        <fullName evidence="1">Amino acid regulated cytosolic protein</fullName>
    </submittedName>
</protein>
<dbReference type="RefSeq" id="WP_066175931.1">
    <property type="nucleotide sequence ID" value="NZ_LQZT01000004.1"/>
</dbReference>
<dbReference type="PIRSF" id="PIRSF019381">
    <property type="entry name" value="YcjX"/>
    <property type="match status" value="1"/>
</dbReference>
<dbReference type="Proteomes" id="UP000094795">
    <property type="component" value="Unassembled WGS sequence"/>
</dbReference>